<keyword evidence="1" id="KW-0175">Coiled coil</keyword>
<comment type="caution">
    <text evidence="3">The sequence shown here is derived from an EMBL/GenBank/DDBJ whole genome shotgun (WGS) entry which is preliminary data.</text>
</comment>
<dbReference type="Gene3D" id="6.10.180.10">
    <property type="entry name" value="Antitoxin ParD"/>
    <property type="match status" value="1"/>
</dbReference>
<evidence type="ECO:0000313" key="4">
    <source>
        <dbReference type="Proteomes" id="UP000771797"/>
    </source>
</evidence>
<reference evidence="3 4" key="1">
    <citation type="submission" date="2012-09" db="EMBL/GenBank/DDBJ databases">
        <title>Genome Sequence of alkane-degrading Bacterium Alcanivorax sp. 6-D-6.</title>
        <authorList>
            <person name="Lai Q."/>
            <person name="Shao Z."/>
        </authorList>
    </citation>
    <scope>NUCLEOTIDE SEQUENCE [LARGE SCALE GENOMIC DNA]</scope>
    <source>
        <strain evidence="3 4">6-D-6</strain>
    </source>
</reference>
<dbReference type="Proteomes" id="UP000771797">
    <property type="component" value="Unassembled WGS sequence"/>
</dbReference>
<dbReference type="SUPFAM" id="SSF47598">
    <property type="entry name" value="Ribbon-helix-helix"/>
    <property type="match status" value="1"/>
</dbReference>
<dbReference type="Pfam" id="PF01402">
    <property type="entry name" value="RHH_1"/>
    <property type="match status" value="1"/>
</dbReference>
<accession>A0ABQ6Y4T8</accession>
<feature type="coiled-coil region" evidence="1">
    <location>
        <begin position="43"/>
        <end position="72"/>
    </location>
</feature>
<proteinExistence type="predicted"/>
<evidence type="ECO:0000313" key="3">
    <source>
        <dbReference type="EMBL" id="KAF0804238.1"/>
    </source>
</evidence>
<dbReference type="EMBL" id="AQPF01000035">
    <property type="protein sequence ID" value="KAF0804238.1"/>
    <property type="molecule type" value="Genomic_DNA"/>
</dbReference>
<sequence length="76" mass="8408">MSRLTITLDDSLHQALKETAARQGRSIGQIIEESLILRGIKPLADARALVAKARTNAQLNEEEALLLAVEETRTQR</sequence>
<dbReference type="RefSeq" id="WP_133493527.1">
    <property type="nucleotide sequence ID" value="NZ_AQPF01000035.1"/>
</dbReference>
<dbReference type="InterPro" id="IPR010985">
    <property type="entry name" value="Ribbon_hlx_hlx"/>
</dbReference>
<evidence type="ECO:0000256" key="1">
    <source>
        <dbReference type="SAM" id="Coils"/>
    </source>
</evidence>
<name>A0ABQ6Y4T8_9GAMM</name>
<protein>
    <recommendedName>
        <fullName evidence="2">Ribbon-helix-helix protein CopG domain-containing protein</fullName>
    </recommendedName>
</protein>
<organism evidence="3 4">
    <name type="scientific">Alcanivorax xiamenensis</name>
    <dbReference type="NCBI Taxonomy" id="1177156"/>
    <lineage>
        <taxon>Bacteria</taxon>
        <taxon>Pseudomonadati</taxon>
        <taxon>Pseudomonadota</taxon>
        <taxon>Gammaproteobacteria</taxon>
        <taxon>Oceanospirillales</taxon>
        <taxon>Alcanivoracaceae</taxon>
        <taxon>Alcanivorax</taxon>
    </lineage>
</organism>
<evidence type="ECO:0000259" key="2">
    <source>
        <dbReference type="Pfam" id="PF01402"/>
    </source>
</evidence>
<dbReference type="InterPro" id="IPR038296">
    <property type="entry name" value="ParD_sf"/>
</dbReference>
<dbReference type="InterPro" id="IPR002145">
    <property type="entry name" value="CopG"/>
</dbReference>
<feature type="domain" description="Ribbon-helix-helix protein CopG" evidence="2">
    <location>
        <begin position="3"/>
        <end position="36"/>
    </location>
</feature>
<keyword evidence="4" id="KW-1185">Reference proteome</keyword>
<gene>
    <name evidence="3" type="ORF">A6D6_03234</name>
</gene>